<organism evidence="3 4">
    <name type="scientific">Aminomonas paucivorans DSM 12260</name>
    <dbReference type="NCBI Taxonomy" id="584708"/>
    <lineage>
        <taxon>Bacteria</taxon>
        <taxon>Thermotogati</taxon>
        <taxon>Synergistota</taxon>
        <taxon>Synergistia</taxon>
        <taxon>Synergistales</taxon>
        <taxon>Synergistaceae</taxon>
        <taxon>Aminomonas</taxon>
    </lineage>
</organism>
<dbReference type="OrthoDB" id="9761875at2"/>
<dbReference type="STRING" id="584708.Apau_1472"/>
<feature type="domain" description="Glycogen debranching enzyme C-terminal" evidence="1">
    <location>
        <begin position="285"/>
        <end position="646"/>
    </location>
</feature>
<dbReference type="GO" id="GO:0004135">
    <property type="term" value="F:amylo-alpha-1,6-glucosidase activity"/>
    <property type="evidence" value="ECO:0007669"/>
    <property type="project" value="InterPro"/>
</dbReference>
<dbReference type="InterPro" id="IPR008928">
    <property type="entry name" value="6-hairpin_glycosidase_sf"/>
</dbReference>
<dbReference type="InterPro" id="IPR024742">
    <property type="entry name" value="Glycogen_debranch_N"/>
</dbReference>
<dbReference type="EMBL" id="CM001022">
    <property type="protein sequence ID" value="EFQ23891.1"/>
    <property type="molecule type" value="Genomic_DNA"/>
</dbReference>
<dbReference type="SUPFAM" id="SSF48208">
    <property type="entry name" value="Six-hairpin glycosidases"/>
    <property type="match status" value="1"/>
</dbReference>
<evidence type="ECO:0000259" key="1">
    <source>
        <dbReference type="Pfam" id="PF06202"/>
    </source>
</evidence>
<proteinExistence type="predicted"/>
<dbReference type="AlphaFoldDB" id="E3D0S0"/>
<dbReference type="InterPro" id="IPR012341">
    <property type="entry name" value="6hp_glycosidase-like_sf"/>
</dbReference>
<dbReference type="PANTHER" id="PTHR10569">
    <property type="entry name" value="GLYCOGEN DEBRANCHING ENZYME"/>
    <property type="match status" value="1"/>
</dbReference>
<keyword evidence="4" id="KW-1185">Reference proteome</keyword>
<dbReference type="GO" id="GO:0004134">
    <property type="term" value="F:4-alpha-glucanotransferase activity"/>
    <property type="evidence" value="ECO:0007669"/>
    <property type="project" value="InterPro"/>
</dbReference>
<evidence type="ECO:0000259" key="2">
    <source>
        <dbReference type="Pfam" id="PF12439"/>
    </source>
</evidence>
<gene>
    <name evidence="3" type="ORF">Apau_1472</name>
</gene>
<dbReference type="HOGENOM" id="CLU_026835_0_0_0"/>
<dbReference type="Proteomes" id="UP000005096">
    <property type="component" value="Chromosome"/>
</dbReference>
<accession>E3D0S0</accession>
<dbReference type="InterPro" id="IPR032790">
    <property type="entry name" value="GDE_C"/>
</dbReference>
<dbReference type="GO" id="GO:0005980">
    <property type="term" value="P:glycogen catabolic process"/>
    <property type="evidence" value="ECO:0007669"/>
    <property type="project" value="InterPro"/>
</dbReference>
<dbReference type="Pfam" id="PF12439">
    <property type="entry name" value="GDE_N"/>
    <property type="match status" value="1"/>
</dbReference>
<reference evidence="3 4" key="1">
    <citation type="journal article" date="2010" name="Stand. Genomic Sci.">
        <title>Non-contiguous finished genome sequence of Aminomonas paucivorans type strain (GLU-3).</title>
        <authorList>
            <person name="Pitluck S."/>
            <person name="Yasawong M."/>
            <person name="Held B."/>
            <person name="Lapidus A."/>
            <person name="Nolan M."/>
            <person name="Copeland A."/>
            <person name="Lucas S."/>
            <person name="Del Rio T.G."/>
            <person name="Tice H."/>
            <person name="Cheng J.F."/>
            <person name="Chertkov O."/>
            <person name="Goodwin L."/>
            <person name="Tapia R."/>
            <person name="Han C."/>
            <person name="Liolios K."/>
            <person name="Ivanova N."/>
            <person name="Mavromatis K."/>
            <person name="Ovchinnikova G."/>
            <person name="Pati A."/>
            <person name="Chen A."/>
            <person name="Palaniappan K."/>
            <person name="Land M."/>
            <person name="Hauser L."/>
            <person name="Chang Y.J."/>
            <person name="Jeffries C.D."/>
            <person name="Pukall R."/>
            <person name="Spring S."/>
            <person name="Rohde M."/>
            <person name="Sikorski J."/>
            <person name="Goker M."/>
            <person name="Woyke T."/>
            <person name="Bristow J."/>
            <person name="Eisen J.A."/>
            <person name="Markowitz V."/>
            <person name="Hugenholtz P."/>
            <person name="Kyrpides N.C."/>
            <person name="Klenk H.P."/>
        </authorList>
    </citation>
    <scope>NUCLEOTIDE SEQUENCE [LARGE SCALE GENOMIC DNA]</scope>
    <source>
        <strain evidence="3 4">DSM 12260</strain>
    </source>
</reference>
<dbReference type="Pfam" id="PF06202">
    <property type="entry name" value="GDE_C"/>
    <property type="match status" value="1"/>
</dbReference>
<dbReference type="eggNOG" id="COG3408">
    <property type="taxonomic scope" value="Bacteria"/>
</dbReference>
<evidence type="ECO:0000313" key="4">
    <source>
        <dbReference type="Proteomes" id="UP000005096"/>
    </source>
</evidence>
<feature type="domain" description="Glycogen debranching enzyme bacterial and archaeal type N-terminal" evidence="2">
    <location>
        <begin position="17"/>
        <end position="233"/>
    </location>
</feature>
<dbReference type="PANTHER" id="PTHR10569:SF2">
    <property type="entry name" value="GLYCOGEN DEBRANCHING ENZYME"/>
    <property type="match status" value="1"/>
</dbReference>
<dbReference type="Gene3D" id="1.50.10.10">
    <property type="match status" value="1"/>
</dbReference>
<protein>
    <submittedName>
        <fullName evidence="3">Amylo-alpha-16-glucosidase</fullName>
    </submittedName>
</protein>
<evidence type="ECO:0000313" key="3">
    <source>
        <dbReference type="EMBL" id="EFQ23891.1"/>
    </source>
</evidence>
<sequence length="657" mass="74019">MYLGKADVNTYDKGAGREVLISDGQGSYGFSTVIGANTRKAHGLLVVRPEGQSLHQVLASKVEETLFAHGKKYQLSTNRYKDLIYPDGFRYLQEYQASPIPSMLLVVHSILIRKSLFMPQGKGCTIVKYELLASPERVRMELRPLFAHRLNTELPQEGERPLFEAREVASGLRVEGRDLVSHVHATRGEWNLKPLWFDHLLYEQEDNASDVALEDLWSPGQLQVELEEGDSIYLVLSKDLAPLTDKESVDLEKETLHRLQSIAADVPLQPRSSLLQDLIHASYHLVDEGSKGTPAVYSGYPSVQNRARETFVALPGLLLSTGRERMALDLLRHWVGLANQHEGVVPSYIDPCGIASFEGADSGLWLLYAAQKTFEFMENPDGAADLWKGLIPVLDRYAQGIPSLDLECHENALLYLTHPHPGRHWMDGTTQGEPVVRRQGYLVEFGALWYNALRFGEQLGEFFGDGEKAACYGALADRCRESFLKVFWKGEQGALVDWSDPQNDQEDLSIRPNQILAVSLPSSPLDPVMGRSVVETCWNELYTTYGLRTLDPRHEKFKGRQEGRPDQRLKARFRGMAWPWLLGHFVSAYLRFNPNRRDIGWTFLRPFNAHMRHGCLGGVAEFFDGIMPYKPHGDVLSAASLGEILRVLQEDLLKPSV</sequence>
<dbReference type="PaxDb" id="584708-Apau_1472"/>
<name>E3D0S0_9BACT</name>
<dbReference type="RefSeq" id="WP_006301095.1">
    <property type="nucleotide sequence ID" value="NZ_CM001022.1"/>
</dbReference>
<dbReference type="InterPro" id="IPR010401">
    <property type="entry name" value="AGL/Gdb1"/>
</dbReference>